<feature type="region of interest" description="Disordered" evidence="2">
    <location>
        <begin position="527"/>
        <end position="551"/>
    </location>
</feature>
<feature type="region of interest" description="Disordered" evidence="2">
    <location>
        <begin position="569"/>
        <end position="590"/>
    </location>
</feature>
<feature type="transmembrane region" description="Helical" evidence="3">
    <location>
        <begin position="9"/>
        <end position="42"/>
    </location>
</feature>
<feature type="compositionally biased region" description="Basic and acidic residues" evidence="2">
    <location>
        <begin position="420"/>
        <end position="430"/>
    </location>
</feature>
<evidence type="ECO:0000313" key="4">
    <source>
        <dbReference type="EMBL" id="RXM96463.1"/>
    </source>
</evidence>
<comment type="caution">
    <text evidence="4">The sequence shown here is derived from an EMBL/GenBank/DDBJ whole genome shotgun (WGS) entry which is preliminary data.</text>
</comment>
<dbReference type="PROSITE" id="PS01054">
    <property type="entry name" value="TRANSALDOLASE_1"/>
    <property type="match status" value="1"/>
</dbReference>
<sequence>MYPREKRLIALVSVAILGLALYFISTFLYILFIIGVVCAALFCQTSGLSQQSRLGHHPRPHLIIPPAIRRWFPGKPANGVSSPGKASNRGTRGRFIGDSWQSVVYSGDRRWERRKEAERDESSGSLLFSPRDLLMGSYLAKPESPSAAGAHGRPIGGTRELRERLARPNHIVQTPNKRLSFGESMNASHRFSVTPQRCYPIQQTGYSSVGVLPSVQWDGYRKKNVLSSRNSSMVHSPVTVKIARPDSGSVRSPLFEHLPPPVASLSPVAAAGSTDPCSKETVLSALRESRKRVADEEEERCYSAGQDKKRRRHDSSGSAHSAFEPLLANGAPSLLVPKPGTLKRSANSLIVEDPLMKRSRTSSISSLNCTAPSGVPGSVRNPIHSSYSSTQGISQLRKISALNMSPLSSPGSSRSQTPERSPKKPREENSYHSSTSTPVKSDRTPEQLAKKLSPLLNQTAASSSCSTPPSAGAHGKRKRKIPLVSSRRADQITLPPPPELGYTITASDLDSEKKAALNRIKKVLEEIEPSKSTPSSQSVASFTPTTTSSLGPTPSAIASLLLSSSTATAPSSTVTGITSPSPSSSSAATAPTGTLLNSVIASASATATTTSTGTVTMLPSALPAGSQPSPNPLLDSLRKMQNTPATTTTAAAAAAPPATTTDSAKTLLLSLLSTSAAPGSTLTSIATVKPQPSTCFPSALAPQPAPLSSQPASSILSSVFSQVLPESSSAAAGGMTFGLSSMGHSTAPSSSSTCTTTTAAASSSTQAFSAFKPVFGDPAASQPAPVSAPASSSAAPIFKSVFGTASTGSAFGQPSAKASAAGSSTVFGGLSTTTAPPPTAELPAKPNFSFGANPASTVTTGSSNATTSAGATQSFQFGAATTTLNSTAGFQFGKQPAAASSTAAPAVTAPAPQVTFAFGQTLNNQTAASGAFGGFGTAAPAPATTAAPANKATFSFGNTAPVTFSAATSSAGTAAPFGGMGATTNPTLFGSASTVPAAQPAAVAPFPFGGSAAATTFSFGGQTTTAASTFGTPSMPAFGNTSTGFSFGTNTSSSATPAFGSSTQTTSANAAAPSAFGSTVPAATAGFSFGAAAQSSSAASAFPAPSARQSTAPKPSTAGFNFGNAFAAPAPAANSSMESKPAFGGSASPAFGQSTPGGPIPFGSPATPAPNYSGIAPSPFGSPTPSFSIGAGSKPSGRQRLMARRQHTRKKEKKWVTVGDTSLRIFKWVPVVDTREKDKSKANGNAGREDKRFPTDSAPESNGSVLLDFQDENSNQSSLSDAYQHKVDSSSNSSPQPSEPVSPAHTLDFRTDDSQPPTLGQESMEEPVLPTCEVADEPPTLIKEDLLPLSAQVAEEDYDSRAPPLKRICTEQNSVLQPVSQS</sequence>
<feature type="compositionally biased region" description="Low complexity" evidence="2">
    <location>
        <begin position="1289"/>
        <end position="1303"/>
    </location>
</feature>
<feature type="compositionally biased region" description="Basic residues" evidence="2">
    <location>
        <begin position="1201"/>
        <end position="1213"/>
    </location>
</feature>
<dbReference type="EMBL" id="SCEB01001608">
    <property type="protein sequence ID" value="RXM96463.1"/>
    <property type="molecule type" value="Genomic_DNA"/>
</dbReference>
<feature type="compositionally biased region" description="Polar residues" evidence="2">
    <location>
        <begin position="361"/>
        <end position="371"/>
    </location>
</feature>
<reference evidence="4 5" key="1">
    <citation type="submission" date="2019-01" db="EMBL/GenBank/DDBJ databases">
        <title>Draft Genome and Complete Hox-Cluster Characterization of the Sterlet Sturgeon (Acipenser ruthenus).</title>
        <authorList>
            <person name="Wei Q."/>
        </authorList>
    </citation>
    <scope>NUCLEOTIDE SEQUENCE [LARGE SCALE GENOMIC DNA]</scope>
    <source>
        <strain evidence="4">WHYD16114868_AA</strain>
        <tissue evidence="4">Blood</tissue>
    </source>
</reference>
<keyword evidence="5" id="KW-1185">Reference proteome</keyword>
<feature type="region of interest" description="Disordered" evidence="2">
    <location>
        <begin position="360"/>
        <end position="506"/>
    </location>
</feature>
<dbReference type="InterPro" id="IPR018225">
    <property type="entry name" value="Transaldolase_AS"/>
</dbReference>
<accession>A0A444V7Q3</accession>
<feature type="compositionally biased region" description="Polar residues" evidence="2">
    <location>
        <begin position="1272"/>
        <end position="1281"/>
    </location>
</feature>
<feature type="compositionally biased region" description="Low complexity" evidence="2">
    <location>
        <begin position="855"/>
        <end position="867"/>
    </location>
</feature>
<keyword evidence="3" id="KW-0472">Membrane</keyword>
<name>A0A444V7Q3_ACIRT</name>
<feature type="region of interest" description="Disordered" evidence="2">
    <location>
        <begin position="1235"/>
        <end position="1337"/>
    </location>
</feature>
<evidence type="ECO:0000256" key="3">
    <source>
        <dbReference type="SAM" id="Phobius"/>
    </source>
</evidence>
<feature type="compositionally biased region" description="Basic and acidic residues" evidence="2">
    <location>
        <begin position="440"/>
        <end position="449"/>
    </location>
</feature>
<feature type="region of interest" description="Disordered" evidence="2">
    <location>
        <begin position="829"/>
        <end position="867"/>
    </location>
</feature>
<dbReference type="Pfam" id="PF15229">
    <property type="entry name" value="POM121"/>
    <property type="match status" value="1"/>
</dbReference>
<feature type="compositionally biased region" description="Low complexity" evidence="2">
    <location>
        <begin position="405"/>
        <end position="418"/>
    </location>
</feature>
<keyword evidence="3" id="KW-1133">Transmembrane helix</keyword>
<feature type="compositionally biased region" description="Low complexity" evidence="2">
    <location>
        <begin position="1177"/>
        <end position="1188"/>
    </location>
</feature>
<dbReference type="Proteomes" id="UP000289886">
    <property type="component" value="Unassembled WGS sequence"/>
</dbReference>
<protein>
    <submittedName>
        <fullName evidence="4">Nuclear envelope pore membrane protein POM 121</fullName>
    </submittedName>
</protein>
<dbReference type="UniPathway" id="UPA00115">
    <property type="reaction ID" value="UER00414"/>
</dbReference>
<proteinExistence type="inferred from homology"/>
<dbReference type="Pfam" id="PF04714">
    <property type="entry name" value="BCL_N"/>
    <property type="match status" value="1"/>
</dbReference>
<feature type="region of interest" description="Disordered" evidence="2">
    <location>
        <begin position="1130"/>
        <end position="1215"/>
    </location>
</feature>
<evidence type="ECO:0000313" key="5">
    <source>
        <dbReference type="Proteomes" id="UP000289886"/>
    </source>
</evidence>
<gene>
    <name evidence="4" type="ORF">EOD39_15649</name>
</gene>
<evidence type="ECO:0000256" key="1">
    <source>
        <dbReference type="ARBA" id="ARBA00010326"/>
    </source>
</evidence>
<dbReference type="InterPro" id="IPR006804">
    <property type="entry name" value="BCL7"/>
</dbReference>
<feature type="region of interest" description="Disordered" evidence="2">
    <location>
        <begin position="289"/>
        <end position="324"/>
    </location>
</feature>
<evidence type="ECO:0000256" key="2">
    <source>
        <dbReference type="SAM" id="MobiDB-lite"/>
    </source>
</evidence>
<feature type="compositionally biased region" description="Polar residues" evidence="2">
    <location>
        <begin position="530"/>
        <end position="542"/>
    </location>
</feature>
<feature type="compositionally biased region" description="Polar residues" evidence="2">
    <location>
        <begin position="383"/>
        <end position="394"/>
    </location>
</feature>
<dbReference type="PANTHER" id="PTHR12767">
    <property type="entry name" value="BCL7 RELATED"/>
    <property type="match status" value="1"/>
</dbReference>
<dbReference type="GO" id="GO:0006098">
    <property type="term" value="P:pentose-phosphate shunt"/>
    <property type="evidence" value="ECO:0007669"/>
    <property type="project" value="UniProtKB-UniPathway"/>
</dbReference>
<dbReference type="GO" id="GO:0005975">
    <property type="term" value="P:carbohydrate metabolic process"/>
    <property type="evidence" value="ECO:0007669"/>
    <property type="project" value="InterPro"/>
</dbReference>
<dbReference type="PANTHER" id="PTHR12767:SF5">
    <property type="entry name" value="B-CELL CLL_LYMPHOMA 7 PROTEIN FAMILY MEMBER B"/>
    <property type="match status" value="1"/>
</dbReference>
<feature type="compositionally biased region" description="Low complexity" evidence="2">
    <location>
        <begin position="459"/>
        <end position="473"/>
    </location>
</feature>
<keyword evidence="3" id="KW-0812">Transmembrane</keyword>
<organism evidence="4 5">
    <name type="scientific">Acipenser ruthenus</name>
    <name type="common">Sterlet sturgeon</name>
    <dbReference type="NCBI Taxonomy" id="7906"/>
    <lineage>
        <taxon>Eukaryota</taxon>
        <taxon>Metazoa</taxon>
        <taxon>Chordata</taxon>
        <taxon>Craniata</taxon>
        <taxon>Vertebrata</taxon>
        <taxon>Euteleostomi</taxon>
        <taxon>Actinopterygii</taxon>
        <taxon>Chondrostei</taxon>
        <taxon>Acipenseriformes</taxon>
        <taxon>Acipenseridae</taxon>
        <taxon>Acipenser</taxon>
    </lineage>
</organism>
<comment type="similarity">
    <text evidence="1">Belongs to the BCL7 family.</text>
</comment>
<feature type="compositionally biased region" description="Basic and acidic residues" evidence="2">
    <location>
        <begin position="1235"/>
        <end position="1254"/>
    </location>
</feature>